<dbReference type="EMBL" id="JH793816">
    <property type="protein sequence ID" value="ELQ33542.1"/>
    <property type="molecule type" value="Genomic_DNA"/>
</dbReference>
<reference evidence="2" key="1">
    <citation type="journal article" date="2012" name="PLoS Genet.">
        <title>Comparative analysis of the genomes of two field isolates of the rice blast fungus Magnaporthe oryzae.</title>
        <authorList>
            <person name="Xue M."/>
            <person name="Yang J."/>
            <person name="Li Z."/>
            <person name="Hu S."/>
            <person name="Yao N."/>
            <person name="Dean R.A."/>
            <person name="Zhao W."/>
            <person name="Shen M."/>
            <person name="Zhang H."/>
            <person name="Li C."/>
            <person name="Liu L."/>
            <person name="Cao L."/>
            <person name="Xu X."/>
            <person name="Xing Y."/>
            <person name="Hsiang T."/>
            <person name="Zhang Z."/>
            <person name="Xu J.R."/>
            <person name="Peng Y.L."/>
        </authorList>
    </citation>
    <scope>NUCLEOTIDE SEQUENCE</scope>
    <source>
        <strain evidence="2">Y34</strain>
    </source>
</reference>
<protein>
    <submittedName>
        <fullName evidence="2">Uncharacterized protein</fullName>
    </submittedName>
</protein>
<accession>A0AA97PGB9</accession>
<name>A0AA97PGB9_PYRO3</name>
<dbReference type="AlphaFoldDB" id="A0AA97PGB9"/>
<evidence type="ECO:0000313" key="2">
    <source>
        <dbReference type="EMBL" id="ELQ33542.1"/>
    </source>
</evidence>
<dbReference type="Proteomes" id="UP000011086">
    <property type="component" value="Unassembled WGS sequence"/>
</dbReference>
<gene>
    <name evidence="2" type="ORF">OOU_Y34scaffold00926g2</name>
</gene>
<feature type="region of interest" description="Disordered" evidence="1">
    <location>
        <begin position="1"/>
        <end position="38"/>
    </location>
</feature>
<proteinExistence type="predicted"/>
<sequence>MSSTGQRIISSEYPLAPLEGPNASLDWTDQATEGPEPNTIKSIDEQGEQYVSCNHHLQPHAIENPFADPPPHDQYDAFEYCDEPMTHGSVAPQDFILRPYTQQEPTVKTIIIICQDHCKVRNGAGFGCGRPCAERFCPNAAFATNSGVCFDHAMAFAMYDARQRYSASREAVALERARDEREAAAAALSALNTGLVDRPMPDPEKYMKWYNEELDKYYCIKATERLLQAARATMPGQPEDPLRLSIQVTAQTFLETFTAPRQPVESGSESEE</sequence>
<organism evidence="2">
    <name type="scientific">Pyricularia oryzae (strain Y34)</name>
    <name type="common">Rice blast fungus</name>
    <name type="synonym">Magnaporthe oryzae</name>
    <dbReference type="NCBI Taxonomy" id="1143189"/>
    <lineage>
        <taxon>Eukaryota</taxon>
        <taxon>Fungi</taxon>
        <taxon>Dikarya</taxon>
        <taxon>Ascomycota</taxon>
        <taxon>Pezizomycotina</taxon>
        <taxon>Sordariomycetes</taxon>
        <taxon>Sordariomycetidae</taxon>
        <taxon>Magnaporthales</taxon>
        <taxon>Pyriculariaceae</taxon>
        <taxon>Pyricularia</taxon>
    </lineage>
</organism>
<evidence type="ECO:0000256" key="1">
    <source>
        <dbReference type="SAM" id="MobiDB-lite"/>
    </source>
</evidence>